<accession>E0S5Y9</accession>
<dbReference type="KEGG" id="ein:Eint_021270"/>
<reference evidence="1 2" key="1">
    <citation type="journal article" date="2010" name="Nat. Commun.">
        <title>The complete sequence of the smallest known nuclear genome from the microsporidian Encephalitozoon intestinalis.</title>
        <authorList>
            <person name="Corradi N."/>
            <person name="Pombert J.-F."/>
            <person name="Farinelli L."/>
            <person name="Didier E.S."/>
            <person name="Keeling P.J."/>
        </authorList>
    </citation>
    <scope>NUCLEOTIDE SEQUENCE [LARGE SCALE GENOMIC DNA]</scope>
    <source>
        <strain evidence="1 2">ATCC 50506</strain>
    </source>
</reference>
<dbReference type="EMBL" id="CP001943">
    <property type="protein sequence ID" value="ADM11124.1"/>
    <property type="molecule type" value="Genomic_DNA"/>
</dbReference>
<dbReference type="AlphaFoldDB" id="E0S5Y9"/>
<reference evidence="1 2" key="2">
    <citation type="journal article" date="2012" name="Proc. Natl. Acad. Sci. U.S.A.">
        <title>Gain and loss of multiple functionally related, horizontally transferred genes in the reduced genomes of two microsporidian parasites.</title>
        <authorList>
            <person name="Pombert J.-F."/>
            <person name="Selman M."/>
            <person name="Burki F."/>
            <person name="Bardell F.T."/>
            <person name="Farinelli L."/>
            <person name="Solter L.F."/>
            <person name="Whitman D.W."/>
            <person name="Weiss L.M."/>
            <person name="Corradi N."/>
            <person name="Keeling P.J."/>
        </authorList>
    </citation>
    <scope>NUCLEOTIDE SEQUENCE [LARGE SCALE GENOMIC DNA]</scope>
    <source>
        <strain evidence="1 2">ATCC 50506</strain>
    </source>
</reference>
<organism evidence="1 2">
    <name type="scientific">Encephalitozoon intestinalis (strain ATCC 50506)</name>
    <name type="common">Microsporidian parasite</name>
    <name type="synonym">Septata intestinalis</name>
    <dbReference type="NCBI Taxonomy" id="876142"/>
    <lineage>
        <taxon>Eukaryota</taxon>
        <taxon>Fungi</taxon>
        <taxon>Fungi incertae sedis</taxon>
        <taxon>Microsporidia</taxon>
        <taxon>Unikaryonidae</taxon>
        <taxon>Encephalitozoon</taxon>
    </lineage>
</organism>
<gene>
    <name evidence="1" type="ORF">Eint_021270</name>
</gene>
<dbReference type="GeneID" id="9698669"/>
<proteinExistence type="predicted"/>
<keyword evidence="2" id="KW-1185">Reference proteome</keyword>
<protein>
    <submittedName>
        <fullName evidence="1">Uncharacterized protein</fullName>
    </submittedName>
</protein>
<dbReference type="RefSeq" id="XP_003072484.1">
    <property type="nucleotide sequence ID" value="XM_003072438.1"/>
</dbReference>
<dbReference type="OrthoDB" id="2191075at2759"/>
<dbReference type="VEuPathDB" id="MicrosporidiaDB:Eint_021270"/>
<evidence type="ECO:0000313" key="2">
    <source>
        <dbReference type="Proteomes" id="UP000002313"/>
    </source>
</evidence>
<dbReference type="HOGENOM" id="CLU_1421402_0_0_1"/>
<sequence>MIKEAIERKKTAWKNLAKRDIYGYDKLVSILDPGMDFGPEISLKRKIMGMLKSSANRENTSDERRIINGILKSEKGITGDISFALRVHYDFCTRNKTTSSLSSLDREYGKMLNFILYDRPEEEMDLCNIDHPFYNEVALFNLFVKCKDNVLELDREALKKNVFHTINERGIRDFIGGKVERLSAAREDRGD</sequence>
<evidence type="ECO:0000313" key="1">
    <source>
        <dbReference type="EMBL" id="ADM11124.1"/>
    </source>
</evidence>
<name>E0S5Y9_ENCIT</name>
<dbReference type="Proteomes" id="UP000002313">
    <property type="component" value="Chromosome II"/>
</dbReference>